<keyword evidence="5" id="KW-1185">Reference proteome</keyword>
<keyword evidence="2" id="KW-0012">Acyltransferase</keyword>
<accession>A0A1A7C9L9</accession>
<evidence type="ECO:0000256" key="1">
    <source>
        <dbReference type="ARBA" id="ARBA00022679"/>
    </source>
</evidence>
<gene>
    <name evidence="4" type="ORF">ASR47_102251</name>
</gene>
<evidence type="ECO:0000259" key="3">
    <source>
        <dbReference type="PROSITE" id="PS51186"/>
    </source>
</evidence>
<dbReference type="RefSeq" id="WP_065306427.1">
    <property type="nucleotide sequence ID" value="NZ_LOCQ01000041.1"/>
</dbReference>
<dbReference type="OrthoDB" id="26232at2"/>
<protein>
    <submittedName>
        <fullName evidence="4">Acetyltransferase (GNAT) family protein</fullName>
    </submittedName>
</protein>
<organism evidence="4 5">
    <name type="scientific">Janthinobacterium psychrotolerans</name>
    <dbReference type="NCBI Taxonomy" id="1747903"/>
    <lineage>
        <taxon>Bacteria</taxon>
        <taxon>Pseudomonadati</taxon>
        <taxon>Pseudomonadota</taxon>
        <taxon>Betaproteobacteria</taxon>
        <taxon>Burkholderiales</taxon>
        <taxon>Oxalobacteraceae</taxon>
        <taxon>Janthinobacterium</taxon>
    </lineage>
</organism>
<proteinExistence type="predicted"/>
<dbReference type="Pfam" id="PF00583">
    <property type="entry name" value="Acetyltransf_1"/>
    <property type="match status" value="1"/>
</dbReference>
<dbReference type="GO" id="GO:0016747">
    <property type="term" value="F:acyltransferase activity, transferring groups other than amino-acyl groups"/>
    <property type="evidence" value="ECO:0007669"/>
    <property type="project" value="InterPro"/>
</dbReference>
<dbReference type="InterPro" id="IPR016181">
    <property type="entry name" value="Acyl_CoA_acyltransferase"/>
</dbReference>
<dbReference type="PANTHER" id="PTHR43877">
    <property type="entry name" value="AMINOALKYLPHOSPHONATE N-ACETYLTRANSFERASE-RELATED-RELATED"/>
    <property type="match status" value="1"/>
</dbReference>
<dbReference type="PATRIC" id="fig|1747903.4.peg.4671"/>
<dbReference type="SUPFAM" id="SSF55729">
    <property type="entry name" value="Acyl-CoA N-acyltransferases (Nat)"/>
    <property type="match status" value="1"/>
</dbReference>
<feature type="domain" description="N-acetyltransferase" evidence="3">
    <location>
        <begin position="3"/>
        <end position="158"/>
    </location>
</feature>
<dbReference type="CDD" id="cd04301">
    <property type="entry name" value="NAT_SF"/>
    <property type="match status" value="1"/>
</dbReference>
<evidence type="ECO:0000313" key="4">
    <source>
        <dbReference type="EMBL" id="OBV41008.1"/>
    </source>
</evidence>
<dbReference type="PROSITE" id="PS51186">
    <property type="entry name" value="GNAT"/>
    <property type="match status" value="1"/>
</dbReference>
<reference evidence="4 5" key="1">
    <citation type="submission" date="2016-04" db="EMBL/GenBank/DDBJ databases">
        <title>Draft genome sequence of Janthinobacterium psychrotolerans sp. nov., isolated from freshwater sediments in Denmark.</title>
        <authorList>
            <person name="Gong X."/>
            <person name="Skrivergaard S."/>
            <person name="Korsgaard B.S."/>
            <person name="Schreiber L."/>
            <person name="Marshall I.P."/>
            <person name="Finster K."/>
            <person name="Schramm A."/>
        </authorList>
    </citation>
    <scope>NUCLEOTIDE SEQUENCE [LARGE SCALE GENOMIC DNA]</scope>
    <source>
        <strain evidence="4 5">S3-2</strain>
    </source>
</reference>
<dbReference type="STRING" id="1747903.ASR47_102251"/>
<keyword evidence="1 4" id="KW-0808">Transferase</keyword>
<dbReference type="Gene3D" id="3.40.630.30">
    <property type="match status" value="1"/>
</dbReference>
<sequence length="159" mass="17465">MNIVVREAGDDDAALIAGLTRAAWAGKVAASSSGHLETPEQVARTLRSGGGFILLIDDMPAGSLRFMPLDSEPSIWEISRMGILPAWRGNHCSQHLLEAVIHHALSCQAEELRLAVRLDQGKLIDFYAAFGFELAEELEYSHANPAEPPPSVMRRMLRY</sequence>
<dbReference type="InterPro" id="IPR050832">
    <property type="entry name" value="Bact_Acetyltransf"/>
</dbReference>
<dbReference type="AlphaFoldDB" id="A0A1A7C9L9"/>
<dbReference type="Proteomes" id="UP000092713">
    <property type="component" value="Unassembled WGS sequence"/>
</dbReference>
<name>A0A1A7C9L9_9BURK</name>
<evidence type="ECO:0000256" key="2">
    <source>
        <dbReference type="ARBA" id="ARBA00023315"/>
    </source>
</evidence>
<dbReference type="InterPro" id="IPR000182">
    <property type="entry name" value="GNAT_dom"/>
</dbReference>
<evidence type="ECO:0000313" key="5">
    <source>
        <dbReference type="Proteomes" id="UP000092713"/>
    </source>
</evidence>
<comment type="caution">
    <text evidence="4">The sequence shown here is derived from an EMBL/GenBank/DDBJ whole genome shotgun (WGS) entry which is preliminary data.</text>
</comment>
<dbReference type="EMBL" id="LOCQ01000041">
    <property type="protein sequence ID" value="OBV41008.1"/>
    <property type="molecule type" value="Genomic_DNA"/>
</dbReference>